<dbReference type="Proteomes" id="UP000321058">
    <property type="component" value="Unassembled WGS sequence"/>
</dbReference>
<comment type="caution">
    <text evidence="1">The sequence shown here is derived from an EMBL/GenBank/DDBJ whole genome shotgun (WGS) entry which is preliminary data.</text>
</comment>
<gene>
    <name evidence="1" type="ORF">RSO01_91960</name>
</gene>
<protein>
    <submittedName>
        <fullName evidence="1">Uncharacterized protein</fullName>
    </submittedName>
</protein>
<sequence>MSWFDHRKLIRVEMANATANGLPTINGIYVDNARIARAGGDWWPPVVIKADEGDDAPRDYTGGNHLKGGVRTARLLDWQLNRGGGDCSSFSVSWTVELMAYNTVGKRRPIAQQQFVARFYPGVIETVYGITLSEPASVLWENGPQMTTDGFRESLHFIGGAPQPGTPFIDDVRNSGPRRQFKTDRIAVVTGTNAVQASWVDPKFDAGDGRYVDPRSAFMRSAQRTGKVYQAIVTTPIHFNAGQGYQWRGGYAWGIHESDVIALIRKRM</sequence>
<dbReference type="EMBL" id="BKAJ01000292">
    <property type="protein sequence ID" value="GEP62030.1"/>
    <property type="molecule type" value="Genomic_DNA"/>
</dbReference>
<organism evidence="1 2">
    <name type="scientific">Reyranella soli</name>
    <dbReference type="NCBI Taxonomy" id="1230389"/>
    <lineage>
        <taxon>Bacteria</taxon>
        <taxon>Pseudomonadati</taxon>
        <taxon>Pseudomonadota</taxon>
        <taxon>Alphaproteobacteria</taxon>
        <taxon>Hyphomicrobiales</taxon>
        <taxon>Reyranellaceae</taxon>
        <taxon>Reyranella</taxon>
    </lineage>
</organism>
<keyword evidence="2" id="KW-1185">Reference proteome</keyword>
<accession>A0A512NSV6</accession>
<evidence type="ECO:0000313" key="1">
    <source>
        <dbReference type="EMBL" id="GEP62030.1"/>
    </source>
</evidence>
<evidence type="ECO:0000313" key="2">
    <source>
        <dbReference type="Proteomes" id="UP000321058"/>
    </source>
</evidence>
<name>A0A512NSV6_9HYPH</name>
<reference evidence="1 2" key="1">
    <citation type="submission" date="2019-07" db="EMBL/GenBank/DDBJ databases">
        <title>Whole genome shotgun sequence of Reyranella soli NBRC 108950.</title>
        <authorList>
            <person name="Hosoyama A."/>
            <person name="Uohara A."/>
            <person name="Ohji S."/>
            <person name="Ichikawa N."/>
        </authorList>
    </citation>
    <scope>NUCLEOTIDE SEQUENCE [LARGE SCALE GENOMIC DNA]</scope>
    <source>
        <strain evidence="1 2">NBRC 108950</strain>
    </source>
</reference>
<dbReference type="AlphaFoldDB" id="A0A512NSV6"/>
<proteinExistence type="predicted"/>